<name>A0A2M7R682_9BACT</name>
<proteinExistence type="predicted"/>
<gene>
    <name evidence="2" type="ORF">COY73_02020</name>
</gene>
<accession>A0A2M7R682</accession>
<sequence>MVKIFLTPACPYCVTLKEFLKQYNIEFEEIDVSKDEKAREELIKKTGKMEVPVVEIDGQIVVGFDKGKICKLLNIKE</sequence>
<dbReference type="AlphaFoldDB" id="A0A2M7R682"/>
<dbReference type="InterPro" id="IPR036249">
    <property type="entry name" value="Thioredoxin-like_sf"/>
</dbReference>
<dbReference type="Gene3D" id="3.40.30.10">
    <property type="entry name" value="Glutaredoxin"/>
    <property type="match status" value="1"/>
</dbReference>
<protein>
    <submittedName>
        <fullName evidence="2">NrdH-redoxin</fullName>
    </submittedName>
</protein>
<dbReference type="PANTHER" id="PTHR34386">
    <property type="entry name" value="GLUTAREDOXIN"/>
    <property type="match status" value="1"/>
</dbReference>
<dbReference type="GO" id="GO:0009055">
    <property type="term" value="F:electron transfer activity"/>
    <property type="evidence" value="ECO:0007669"/>
    <property type="project" value="TreeGrafter"/>
</dbReference>
<dbReference type="EMBL" id="PFLW01000051">
    <property type="protein sequence ID" value="PIY89076.1"/>
    <property type="molecule type" value="Genomic_DNA"/>
</dbReference>
<evidence type="ECO:0000259" key="1">
    <source>
        <dbReference type="PROSITE" id="PS50404"/>
    </source>
</evidence>
<evidence type="ECO:0000313" key="3">
    <source>
        <dbReference type="Proteomes" id="UP000230767"/>
    </source>
</evidence>
<comment type="caution">
    <text evidence="2">The sequence shown here is derived from an EMBL/GenBank/DDBJ whole genome shotgun (WGS) entry which is preliminary data.</text>
</comment>
<dbReference type="InterPro" id="IPR011911">
    <property type="entry name" value="GlrX_YruB"/>
</dbReference>
<dbReference type="Pfam" id="PF00462">
    <property type="entry name" value="Glutaredoxin"/>
    <property type="match status" value="1"/>
</dbReference>
<dbReference type="SUPFAM" id="SSF52833">
    <property type="entry name" value="Thioredoxin-like"/>
    <property type="match status" value="1"/>
</dbReference>
<dbReference type="GO" id="GO:0045454">
    <property type="term" value="P:cell redox homeostasis"/>
    <property type="evidence" value="ECO:0007669"/>
    <property type="project" value="TreeGrafter"/>
</dbReference>
<dbReference type="InterPro" id="IPR051548">
    <property type="entry name" value="Grx-like_ET"/>
</dbReference>
<evidence type="ECO:0000313" key="2">
    <source>
        <dbReference type="EMBL" id="PIY89076.1"/>
    </source>
</evidence>
<dbReference type="PROSITE" id="PS50404">
    <property type="entry name" value="GST_NTER"/>
    <property type="match status" value="1"/>
</dbReference>
<dbReference type="CDD" id="cd02976">
    <property type="entry name" value="NrdH"/>
    <property type="match status" value="1"/>
</dbReference>
<dbReference type="InterPro" id="IPR004045">
    <property type="entry name" value="Glutathione_S-Trfase_N"/>
</dbReference>
<dbReference type="InterPro" id="IPR002109">
    <property type="entry name" value="Glutaredoxin"/>
</dbReference>
<reference evidence="3" key="1">
    <citation type="submission" date="2017-09" db="EMBL/GenBank/DDBJ databases">
        <title>Depth-based differentiation of microbial function through sediment-hosted aquifers and enrichment of novel symbionts in the deep terrestrial subsurface.</title>
        <authorList>
            <person name="Probst A.J."/>
            <person name="Ladd B."/>
            <person name="Jarett J.K."/>
            <person name="Geller-Mcgrath D.E."/>
            <person name="Sieber C.M.K."/>
            <person name="Emerson J.B."/>
            <person name="Anantharaman K."/>
            <person name="Thomas B.C."/>
            <person name="Malmstrom R."/>
            <person name="Stieglmeier M."/>
            <person name="Klingl A."/>
            <person name="Woyke T."/>
            <person name="Ryan C.M."/>
            <person name="Banfield J.F."/>
        </authorList>
    </citation>
    <scope>NUCLEOTIDE SEQUENCE [LARGE SCALE GENOMIC DNA]</scope>
</reference>
<dbReference type="PROSITE" id="PS51354">
    <property type="entry name" value="GLUTAREDOXIN_2"/>
    <property type="match status" value="1"/>
</dbReference>
<dbReference type="PANTHER" id="PTHR34386:SF1">
    <property type="entry name" value="GLUTAREDOXIN-LIKE PROTEIN NRDH"/>
    <property type="match status" value="1"/>
</dbReference>
<dbReference type="Proteomes" id="UP000230767">
    <property type="component" value="Unassembled WGS sequence"/>
</dbReference>
<dbReference type="NCBIfam" id="TIGR02196">
    <property type="entry name" value="GlrX_YruB"/>
    <property type="match status" value="1"/>
</dbReference>
<organism evidence="2 3">
    <name type="scientific">Candidatus Nealsonbacteria bacterium CG_4_10_14_0_8_um_filter_37_14</name>
    <dbReference type="NCBI Taxonomy" id="1974684"/>
    <lineage>
        <taxon>Bacteria</taxon>
        <taxon>Candidatus Nealsoniibacteriota</taxon>
    </lineage>
</organism>
<feature type="domain" description="GST N-terminal" evidence="1">
    <location>
        <begin position="1"/>
        <end position="77"/>
    </location>
</feature>